<dbReference type="EMBL" id="KK365313">
    <property type="protein sequence ID" value="KCZ79268.1"/>
    <property type="molecule type" value="Genomic_DNA"/>
</dbReference>
<dbReference type="OrthoDB" id="2189795at2759"/>
<accession>A0A059EW48</accession>
<gene>
    <name evidence="1" type="ORF">H312_03348</name>
</gene>
<dbReference type="AlphaFoldDB" id="A0A059EW48"/>
<name>A0A059EW48_9MICR</name>
<dbReference type="HOGENOM" id="CLU_083680_0_0_1"/>
<dbReference type="VEuPathDB" id="MicrosporidiaDB:H312_03348"/>
<protein>
    <submittedName>
        <fullName evidence="1">Uncharacterized protein</fullName>
    </submittedName>
</protein>
<proteinExistence type="predicted"/>
<keyword evidence="2" id="KW-1185">Reference proteome</keyword>
<reference evidence="2" key="1">
    <citation type="submission" date="2013-02" db="EMBL/GenBank/DDBJ databases">
        <authorList>
            <consortium name="The Broad Institute Genome Sequencing Platform"/>
            <person name="Cuomo C."/>
            <person name="Becnel J."/>
            <person name="Sanscrainte N."/>
            <person name="Walker B."/>
            <person name="Young S.K."/>
            <person name="Zeng Q."/>
            <person name="Gargeya S."/>
            <person name="Fitzgerald M."/>
            <person name="Haas B."/>
            <person name="Abouelleil A."/>
            <person name="Alvarado L."/>
            <person name="Arachchi H.M."/>
            <person name="Berlin A.M."/>
            <person name="Chapman S.B."/>
            <person name="Dewar J."/>
            <person name="Goldberg J."/>
            <person name="Griggs A."/>
            <person name="Gujja S."/>
            <person name="Hansen M."/>
            <person name="Howarth C."/>
            <person name="Imamovic A."/>
            <person name="Larimer J."/>
            <person name="McCowan C."/>
            <person name="Murphy C."/>
            <person name="Neiman D."/>
            <person name="Pearson M."/>
            <person name="Priest M."/>
            <person name="Roberts A."/>
            <person name="Saif S."/>
            <person name="Shea T."/>
            <person name="Sisk P."/>
            <person name="Sykes S."/>
            <person name="Wortman J."/>
            <person name="Nusbaum C."/>
            <person name="Birren B."/>
        </authorList>
    </citation>
    <scope>NUCLEOTIDE SEQUENCE [LARGE SCALE GENOMIC DNA]</scope>
    <source>
        <strain evidence="2">PRA339</strain>
    </source>
</reference>
<reference evidence="1 2" key="2">
    <citation type="submission" date="2014-03" db="EMBL/GenBank/DDBJ databases">
        <title>The Genome Sequence of Anncaliia algerae insect isolate PRA339.</title>
        <authorList>
            <consortium name="The Broad Institute Genome Sequencing Platform"/>
            <consortium name="The Broad Institute Genome Sequencing Center for Infectious Disease"/>
            <person name="Cuomo C."/>
            <person name="Becnel J."/>
            <person name="Sanscrainte N."/>
            <person name="Walker B."/>
            <person name="Young S.K."/>
            <person name="Zeng Q."/>
            <person name="Gargeya S."/>
            <person name="Fitzgerald M."/>
            <person name="Haas B."/>
            <person name="Abouelleil A."/>
            <person name="Alvarado L."/>
            <person name="Arachchi H.M."/>
            <person name="Berlin A.M."/>
            <person name="Chapman S.B."/>
            <person name="Dewar J."/>
            <person name="Goldberg J."/>
            <person name="Griggs A."/>
            <person name="Gujja S."/>
            <person name="Hansen M."/>
            <person name="Howarth C."/>
            <person name="Imamovic A."/>
            <person name="Larimer J."/>
            <person name="McCowan C."/>
            <person name="Murphy C."/>
            <person name="Neiman D."/>
            <person name="Pearson M."/>
            <person name="Priest M."/>
            <person name="Roberts A."/>
            <person name="Saif S."/>
            <person name="Shea T."/>
            <person name="Sisk P."/>
            <person name="Sykes S."/>
            <person name="Wortman J."/>
            <person name="Nusbaum C."/>
            <person name="Birren B."/>
        </authorList>
    </citation>
    <scope>NUCLEOTIDE SEQUENCE [LARGE SCALE GENOMIC DNA]</scope>
    <source>
        <strain evidence="1 2">PRA339</strain>
    </source>
</reference>
<organism evidence="1 2">
    <name type="scientific">Anncaliia algerae PRA339</name>
    <dbReference type="NCBI Taxonomy" id="1288291"/>
    <lineage>
        <taxon>Eukaryota</taxon>
        <taxon>Fungi</taxon>
        <taxon>Fungi incertae sedis</taxon>
        <taxon>Microsporidia</taxon>
        <taxon>Tubulinosematoidea</taxon>
        <taxon>Tubulinosematidae</taxon>
        <taxon>Anncaliia</taxon>
    </lineage>
</organism>
<dbReference type="Proteomes" id="UP000030655">
    <property type="component" value="Unassembled WGS sequence"/>
</dbReference>
<evidence type="ECO:0000313" key="1">
    <source>
        <dbReference type="EMBL" id="KCZ79268.1"/>
    </source>
</evidence>
<evidence type="ECO:0000313" key="2">
    <source>
        <dbReference type="Proteomes" id="UP000030655"/>
    </source>
</evidence>
<sequence length="284" mass="33713">MKNKLKQTIDLIKKTKNNPIIFHLLYSNLCNLKKTERTFIQNTNNLFTNILYASTDDPRTTNQSLENKILTYLKESRNNYNILKLRIILYYLDGRLLSKLNTFILFEIMNHHFGMNYYNDALIEQILSKHITSNLFGIKNVKKIHNEAIEIFLQSQKLFSLRRLPMYITSNMLPPVVHYDNQKNSEYLNLKVAESLSFYAKYTKNIEYFKQIVPQTDDFLVMFKSFISNTFNTVEDRKSFSISNLVSDMNEEMNSLFYRIKNAIDKVKDKQKIKNELIDYIETL</sequence>